<dbReference type="CDD" id="cd20292">
    <property type="entry name" value="cupin_QdtA-like"/>
    <property type="match status" value="1"/>
</dbReference>
<dbReference type="AlphaFoldDB" id="A0A9Q7E8V1"/>
<dbReference type="SUPFAM" id="SSF51182">
    <property type="entry name" value="RmlC-like cupins"/>
    <property type="match status" value="1"/>
</dbReference>
<accession>A0A9Q7E8V1</accession>
<reference evidence="2 3" key="1">
    <citation type="submission" date="2021-01" db="EMBL/GenBank/DDBJ databases">
        <title>FDA dAtabase for Regulatory Grade micrObial Sequences (FDA-ARGOS): Supporting development and validation of Infectious Disease Dx tests.</title>
        <authorList>
            <person name="Sproer C."/>
            <person name="Gronow S."/>
            <person name="Severitt S."/>
            <person name="Schroder I."/>
            <person name="Tallon L."/>
            <person name="Sadzewicz L."/>
            <person name="Zhao X."/>
            <person name="Boylan J."/>
            <person name="Ott S."/>
            <person name="Bowen H."/>
            <person name="Vavikolanu K."/>
            <person name="Mehta A."/>
            <person name="Aluvathingal J."/>
            <person name="Nadendla S."/>
            <person name="Lowell S."/>
            <person name="Myers T."/>
            <person name="Yan Y."/>
            <person name="Sichtig H."/>
        </authorList>
    </citation>
    <scope>NUCLEOTIDE SEQUENCE [LARGE SCALE GENOMIC DNA]</scope>
    <source>
        <strain evidence="2 3">FDAARGOS_1131</strain>
    </source>
</reference>
<proteinExistence type="predicted"/>
<dbReference type="Proteomes" id="UP000596202">
    <property type="component" value="Chromosome"/>
</dbReference>
<dbReference type="Pfam" id="PF05523">
    <property type="entry name" value="FdtA"/>
    <property type="match status" value="1"/>
</dbReference>
<dbReference type="Gene3D" id="2.60.120.10">
    <property type="entry name" value="Jelly Rolls"/>
    <property type="match status" value="1"/>
</dbReference>
<dbReference type="InterPro" id="IPR014710">
    <property type="entry name" value="RmlC-like_jellyroll"/>
</dbReference>
<protein>
    <submittedName>
        <fullName evidence="2">FdtA/QdtA family cupin domain-containing protein</fullName>
    </submittedName>
</protein>
<evidence type="ECO:0000313" key="3">
    <source>
        <dbReference type="Proteomes" id="UP000596202"/>
    </source>
</evidence>
<gene>
    <name evidence="2" type="ORF">I6I88_04820</name>
</gene>
<dbReference type="EMBL" id="CP068108">
    <property type="protein sequence ID" value="QQU01081.1"/>
    <property type="molecule type" value="Genomic_DNA"/>
</dbReference>
<dbReference type="RefSeq" id="WP_002991334.1">
    <property type="nucleotide sequence ID" value="NZ_CP068108.1"/>
</dbReference>
<dbReference type="GeneID" id="93526962"/>
<sequence length="141" mass="15887">MKKYTIFDCSEIIVPEISDERGNLAVIQGEVIPFEIKRVFFIYDVPQDKSRGGHAHKEQTTVLFALNGSFEVMLDDGIQKRKVVLDDPTRGLILQPGVWSVLANFHPGTICLTVNSGVYDESDYIRSYDVFLESVALTQEC</sequence>
<organism evidence="2 3">
    <name type="scientific">Myroides odoratus</name>
    <name type="common">Flavobacterium odoratum</name>
    <dbReference type="NCBI Taxonomy" id="256"/>
    <lineage>
        <taxon>Bacteria</taxon>
        <taxon>Pseudomonadati</taxon>
        <taxon>Bacteroidota</taxon>
        <taxon>Flavobacteriia</taxon>
        <taxon>Flavobacteriales</taxon>
        <taxon>Flavobacteriaceae</taxon>
        <taxon>Myroides</taxon>
    </lineage>
</organism>
<dbReference type="OrthoDB" id="9795513at2"/>
<feature type="domain" description="Sugar 3,4-ketoisomerase QdtA cupin" evidence="1">
    <location>
        <begin position="12"/>
        <end position="135"/>
    </location>
</feature>
<dbReference type="InterPro" id="IPR008894">
    <property type="entry name" value="QdtA_cupin_dom"/>
</dbReference>
<evidence type="ECO:0000313" key="2">
    <source>
        <dbReference type="EMBL" id="QQU01081.1"/>
    </source>
</evidence>
<dbReference type="InterPro" id="IPR011051">
    <property type="entry name" value="RmlC_Cupin_sf"/>
</dbReference>
<evidence type="ECO:0000259" key="1">
    <source>
        <dbReference type="Pfam" id="PF05523"/>
    </source>
</evidence>
<name>A0A9Q7E8V1_MYROD</name>